<feature type="domain" description="OST48 middle" evidence="2">
    <location>
        <begin position="21"/>
        <end position="97"/>
    </location>
</feature>
<dbReference type="GO" id="GO:0018279">
    <property type="term" value="P:protein N-linked glycosylation via asparagine"/>
    <property type="evidence" value="ECO:0007669"/>
    <property type="project" value="InterPro"/>
</dbReference>
<dbReference type="InterPro" id="IPR055459">
    <property type="entry name" value="OST48_MD"/>
</dbReference>
<proteinExistence type="predicted"/>
<organism evidence="3 4">
    <name type="scientific">Theobroma cacao</name>
    <name type="common">Cacao</name>
    <name type="synonym">Cocoa</name>
    <dbReference type="NCBI Taxonomy" id="3641"/>
    <lineage>
        <taxon>Eukaryota</taxon>
        <taxon>Viridiplantae</taxon>
        <taxon>Streptophyta</taxon>
        <taxon>Embryophyta</taxon>
        <taxon>Tracheophyta</taxon>
        <taxon>Spermatophyta</taxon>
        <taxon>Magnoliopsida</taxon>
        <taxon>eudicotyledons</taxon>
        <taxon>Gunneridae</taxon>
        <taxon>Pentapetalae</taxon>
        <taxon>rosids</taxon>
        <taxon>malvids</taxon>
        <taxon>Malvales</taxon>
        <taxon>Malvaceae</taxon>
        <taxon>Byttnerioideae</taxon>
        <taxon>Theobroma</taxon>
    </lineage>
</organism>
<keyword evidence="1" id="KW-0812">Transmembrane</keyword>
<dbReference type="eggNOG" id="KOG2754">
    <property type="taxonomic scope" value="Eukaryota"/>
</dbReference>
<dbReference type="PANTHER" id="PTHR10830">
    <property type="entry name" value="DOLICHYL-DIPHOSPHOOLIGOSACCHARIDE--PROTEIN GLYCOSYLTRANSFERASE 48 KDA SUBUNIT"/>
    <property type="match status" value="1"/>
</dbReference>
<feature type="transmembrane region" description="Helical" evidence="1">
    <location>
        <begin position="73"/>
        <end position="95"/>
    </location>
</feature>
<dbReference type="HOGENOM" id="CLU_2350922_0_0_1"/>
<evidence type="ECO:0000313" key="3">
    <source>
        <dbReference type="EMBL" id="EOY17406.1"/>
    </source>
</evidence>
<dbReference type="PANTHER" id="PTHR10830:SF0">
    <property type="entry name" value="DOLICHYL-DIPHOSPHOOLIGOSACCHARIDE--PROTEIN GLYCOSYLTRANSFERASE 48 KDA SUBUNIT"/>
    <property type="match status" value="1"/>
</dbReference>
<reference evidence="3 4" key="1">
    <citation type="journal article" date="2013" name="Genome Biol.">
        <title>The genome sequence of the most widely cultivated cacao type and its use to identify candidate genes regulating pod color.</title>
        <authorList>
            <person name="Motamayor J.C."/>
            <person name="Mockaitis K."/>
            <person name="Schmutz J."/>
            <person name="Haiminen N."/>
            <person name="Iii D.L."/>
            <person name="Cornejo O."/>
            <person name="Findley S.D."/>
            <person name="Zheng P."/>
            <person name="Utro F."/>
            <person name="Royaert S."/>
            <person name="Saski C."/>
            <person name="Jenkins J."/>
            <person name="Podicheti R."/>
            <person name="Zhao M."/>
            <person name="Scheffler B.E."/>
            <person name="Stack J.C."/>
            <person name="Feltus F.A."/>
            <person name="Mustiga G.M."/>
            <person name="Amores F."/>
            <person name="Phillips W."/>
            <person name="Marelli J.P."/>
            <person name="May G.D."/>
            <person name="Shapiro H."/>
            <person name="Ma J."/>
            <person name="Bustamante C.D."/>
            <person name="Schnell R.J."/>
            <person name="Main D."/>
            <person name="Gilbert D."/>
            <person name="Parida L."/>
            <person name="Kuhn D.N."/>
        </authorList>
    </citation>
    <scope>NUCLEOTIDE SEQUENCE [LARGE SCALE GENOMIC DNA]</scope>
    <source>
        <strain evidence="4">cv. Matina 1-6</strain>
    </source>
</reference>
<keyword evidence="1" id="KW-0472">Membrane</keyword>
<dbReference type="Proteomes" id="UP000026915">
    <property type="component" value="Chromosome 8"/>
</dbReference>
<keyword evidence="4" id="KW-1185">Reference proteome</keyword>
<dbReference type="Gramene" id="EOY17406">
    <property type="protein sequence ID" value="EOY17406"/>
    <property type="gene ID" value="TCM_036572"/>
</dbReference>
<dbReference type="UniPathway" id="UPA00378"/>
<gene>
    <name evidence="3" type="ORF">TCM_036572</name>
</gene>
<dbReference type="InParanoid" id="A0A061FJZ3"/>
<evidence type="ECO:0000256" key="1">
    <source>
        <dbReference type="SAM" id="Phobius"/>
    </source>
</evidence>
<keyword evidence="1" id="KW-1133">Transmembrane helix</keyword>
<evidence type="ECO:0000259" key="2">
    <source>
        <dbReference type="Pfam" id="PF23358"/>
    </source>
</evidence>
<dbReference type="GO" id="GO:0005789">
    <property type="term" value="C:endoplasmic reticulum membrane"/>
    <property type="evidence" value="ECO:0007669"/>
    <property type="project" value="InterPro"/>
</dbReference>
<protein>
    <submittedName>
        <fullName evidence="3">Dolichyl-diphosphooligosaccharide-protein glycosyltransferase 48kDa subunit family protein</fullName>
    </submittedName>
</protein>
<name>A0A061FJZ3_THECC</name>
<dbReference type="Pfam" id="PF23358">
    <property type="entry name" value="OST48_MD"/>
    <property type="match status" value="1"/>
</dbReference>
<dbReference type="EMBL" id="CM001886">
    <property type="protein sequence ID" value="EOY17406.1"/>
    <property type="molecule type" value="Genomic_DNA"/>
</dbReference>
<evidence type="ECO:0000313" key="4">
    <source>
        <dbReference type="Proteomes" id="UP000026915"/>
    </source>
</evidence>
<accession>A0A061FJZ3</accession>
<dbReference type="AlphaFoldDB" id="A0A061FJZ3"/>
<sequence>MKIFFSLPHFPLPFSISTGWRFQLSLKVPDVYGVFQFKVEYQKLGYTSLSLSKQILVRPYRHNEYERFIPTAYPYYGAAFSMMAGFLIFTFVHLYSK</sequence>
<dbReference type="STRING" id="3641.A0A061FJZ3"/>
<dbReference type="InterPro" id="IPR005013">
    <property type="entry name" value="DDOST_48_kDa_subunit"/>
</dbReference>